<feature type="compositionally biased region" description="Polar residues" evidence="1">
    <location>
        <begin position="23"/>
        <end position="40"/>
    </location>
</feature>
<feature type="compositionally biased region" description="Polar residues" evidence="1">
    <location>
        <begin position="295"/>
        <end position="304"/>
    </location>
</feature>
<organism evidence="2">
    <name type="scientific">Salinibacter phage M8CR30-4</name>
    <dbReference type="NCBI Taxonomy" id="2041856"/>
    <lineage>
        <taxon>Viruses</taxon>
        <taxon>Duplodnaviria</taxon>
        <taxon>Heunggongvirae</taxon>
        <taxon>Uroviricota</taxon>
        <taxon>Caudoviricetes</taxon>
        <taxon>Holosalinivirus</taxon>
        <taxon>Holosalinivirus M8CR302</taxon>
    </lineage>
</organism>
<evidence type="ECO:0000313" key="2">
    <source>
        <dbReference type="EMBL" id="AUO79078.1"/>
    </source>
</evidence>
<evidence type="ECO:0000256" key="1">
    <source>
        <dbReference type="SAM" id="MobiDB-lite"/>
    </source>
</evidence>
<dbReference type="Proteomes" id="UP000260160">
    <property type="component" value="Segment"/>
</dbReference>
<accession>A0A2I6UGG0</accession>
<protein>
    <submittedName>
        <fullName evidence="2">Uncharacterized protein</fullName>
    </submittedName>
</protein>
<dbReference type="InterPro" id="IPR027417">
    <property type="entry name" value="P-loop_NTPase"/>
</dbReference>
<feature type="region of interest" description="Disordered" evidence="1">
    <location>
        <begin position="219"/>
        <end position="238"/>
    </location>
</feature>
<feature type="region of interest" description="Disordered" evidence="1">
    <location>
        <begin position="1"/>
        <end position="51"/>
    </location>
</feature>
<feature type="compositionally biased region" description="Basic and acidic residues" evidence="1">
    <location>
        <begin position="41"/>
        <end position="51"/>
    </location>
</feature>
<dbReference type="Gene3D" id="3.40.50.300">
    <property type="entry name" value="P-loop containing nucleotide triphosphate hydrolases"/>
    <property type="match status" value="1"/>
</dbReference>
<dbReference type="EMBL" id="MF580958">
    <property type="protein sequence ID" value="AUO79078.1"/>
    <property type="molecule type" value="Genomic_DNA"/>
</dbReference>
<proteinExistence type="predicted"/>
<sequence length="363" mass="40519">MDRDIWTHQPLPAELDPARELYEQQNANQPTRSTPTQQHSHAMEADTTEPDRLTVFDAESYLSTSDSVVLTGRKRSGKTYVANNSNADPLGFSDPMEDVCRLVLGHTSREDSDVRAFLVNLGALGRGESPSRSMRNRVQWDALGRRLQRDGAQVTGMGAEDVWESFGTGSFWIDLMESRVDLRGPDTPVAIHNARFPEEVERFTARGFRHLHVMASEETRRARLAENGEEPSPDARTEQLARELDRVARGGNPLDLELAQELSPTTVDDVRSLDTVLWSDERNEPDLEAQGEPLATSSEPTPQGTGDDVAALVQKDIEARAQEGEETYGERLTTDNNRDALVDAYQEVLDTAMYLRQELAERG</sequence>
<name>A0A2I6UGG0_9CAUD</name>
<feature type="region of interest" description="Disordered" evidence="1">
    <location>
        <begin position="279"/>
        <end position="307"/>
    </location>
</feature>
<reference evidence="2" key="1">
    <citation type="submission" date="2017-07" db="EMBL/GenBank/DDBJ databases">
        <title>Characterization of ecologically diverse viruses infecting co-occurring strains of cosmopolitan hyperhalophilic Bacteroidetes.</title>
        <authorList>
            <person name="Villamor J."/>
            <person name="Ramos-Barbero M.D."/>
            <person name="Gonzalez-Torres P."/>
            <person name="Gabaldon T."/>
            <person name="Rollesso-Mora R."/>
            <person name="Meseguer I."/>
            <person name="Martinez-Garcia M."/>
            <person name="Santos F."/>
            <person name="Anton J."/>
        </authorList>
    </citation>
    <scope>NUCLEOTIDE SEQUENCE [LARGE SCALE GENOMIC DNA]</scope>
</reference>